<feature type="domain" description="Ig-like" evidence="3">
    <location>
        <begin position="36"/>
        <end position="152"/>
    </location>
</feature>
<dbReference type="InterPro" id="IPR013783">
    <property type="entry name" value="Ig-like_fold"/>
</dbReference>
<feature type="signal peptide" evidence="2">
    <location>
        <begin position="1"/>
        <end position="22"/>
    </location>
</feature>
<dbReference type="SUPFAM" id="SSF48726">
    <property type="entry name" value="Immunoglobulin"/>
    <property type="match status" value="1"/>
</dbReference>
<dbReference type="Gene3D" id="2.60.40.10">
    <property type="entry name" value="Immunoglobulins"/>
    <property type="match status" value="1"/>
</dbReference>
<comment type="caution">
    <text evidence="4">The sequence shown here is derived from an EMBL/GenBank/DDBJ whole genome shotgun (WGS) entry which is preliminary data.</text>
</comment>
<evidence type="ECO:0000256" key="1">
    <source>
        <dbReference type="SAM" id="Phobius"/>
    </source>
</evidence>
<dbReference type="Proteomes" id="UP000242188">
    <property type="component" value="Unassembled WGS sequence"/>
</dbReference>
<evidence type="ECO:0000313" key="5">
    <source>
        <dbReference type="Proteomes" id="UP000242188"/>
    </source>
</evidence>
<feature type="transmembrane region" description="Helical" evidence="1">
    <location>
        <begin position="285"/>
        <end position="306"/>
    </location>
</feature>
<keyword evidence="5" id="KW-1185">Reference proteome</keyword>
<dbReference type="OrthoDB" id="6191627at2759"/>
<reference evidence="4 5" key="1">
    <citation type="journal article" date="2017" name="Nat. Ecol. Evol.">
        <title>Scallop genome provides insights into evolution of bilaterian karyotype and development.</title>
        <authorList>
            <person name="Wang S."/>
            <person name="Zhang J."/>
            <person name="Jiao W."/>
            <person name="Li J."/>
            <person name="Xun X."/>
            <person name="Sun Y."/>
            <person name="Guo X."/>
            <person name="Huan P."/>
            <person name="Dong B."/>
            <person name="Zhang L."/>
            <person name="Hu X."/>
            <person name="Sun X."/>
            <person name="Wang J."/>
            <person name="Zhao C."/>
            <person name="Wang Y."/>
            <person name="Wang D."/>
            <person name="Huang X."/>
            <person name="Wang R."/>
            <person name="Lv J."/>
            <person name="Li Y."/>
            <person name="Zhang Z."/>
            <person name="Liu B."/>
            <person name="Lu W."/>
            <person name="Hui Y."/>
            <person name="Liang J."/>
            <person name="Zhou Z."/>
            <person name="Hou R."/>
            <person name="Li X."/>
            <person name="Liu Y."/>
            <person name="Li H."/>
            <person name="Ning X."/>
            <person name="Lin Y."/>
            <person name="Zhao L."/>
            <person name="Xing Q."/>
            <person name="Dou J."/>
            <person name="Li Y."/>
            <person name="Mao J."/>
            <person name="Guo H."/>
            <person name="Dou H."/>
            <person name="Li T."/>
            <person name="Mu C."/>
            <person name="Jiang W."/>
            <person name="Fu Q."/>
            <person name="Fu X."/>
            <person name="Miao Y."/>
            <person name="Liu J."/>
            <person name="Yu Q."/>
            <person name="Li R."/>
            <person name="Liao H."/>
            <person name="Li X."/>
            <person name="Kong Y."/>
            <person name="Jiang Z."/>
            <person name="Chourrout D."/>
            <person name="Li R."/>
            <person name="Bao Z."/>
        </authorList>
    </citation>
    <scope>NUCLEOTIDE SEQUENCE [LARGE SCALE GENOMIC DNA]</scope>
    <source>
        <strain evidence="4 5">PY_sf001</strain>
    </source>
</reference>
<evidence type="ECO:0000313" key="4">
    <source>
        <dbReference type="EMBL" id="OWF52338.1"/>
    </source>
</evidence>
<dbReference type="PROSITE" id="PS50835">
    <property type="entry name" value="IG_LIKE"/>
    <property type="match status" value="1"/>
</dbReference>
<keyword evidence="1" id="KW-0812">Transmembrane</keyword>
<organism evidence="4 5">
    <name type="scientific">Mizuhopecten yessoensis</name>
    <name type="common">Japanese scallop</name>
    <name type="synonym">Patinopecten yessoensis</name>
    <dbReference type="NCBI Taxonomy" id="6573"/>
    <lineage>
        <taxon>Eukaryota</taxon>
        <taxon>Metazoa</taxon>
        <taxon>Spiralia</taxon>
        <taxon>Lophotrochozoa</taxon>
        <taxon>Mollusca</taxon>
        <taxon>Bivalvia</taxon>
        <taxon>Autobranchia</taxon>
        <taxon>Pteriomorphia</taxon>
        <taxon>Pectinida</taxon>
        <taxon>Pectinoidea</taxon>
        <taxon>Pectinidae</taxon>
        <taxon>Mizuhopecten</taxon>
    </lineage>
</organism>
<keyword evidence="1" id="KW-1133">Transmembrane helix</keyword>
<sequence>MKVKGGHIIWFNLAVLYGTVNVSPLPYCKDQWRNNPSENVSTTGPCKIEEKLGSAVDMYCDVDSSKFSSISWFHEFRGNWVPIVTENNPKWRPTVYLAKGNKKLTLLSTYIDNVNGEELDADSLYNKNTNGLYRCKAVAETEHDLHETRTIELELYECARRQNVFVHLTLNKVLTDLGRNVTSSCVADYGCYSVKPYSADWYLQRGPNYTKVSDLKGGRYHVTSNVSNAGRHIVTTLTIDDIQKVDFGDSFVCIVLNSSNTAINHLHIKRVDVVNKRSPFPVRRVLIPVGVLAFVVILVFCLLFISRNGKVRLYIRSRYYDAKPQNTNKVFIFYDEEEKVNEDGLSMDYVLAEEISTKLGDNYEVTTSATQCQPGQVQSGNPFEGCSTSFIILPDLMDTVKFKEMDSCVSRLYNSNAISLRYLTVIDRSEENMKEAPEGLNNTFLLSKSLLHVTRPAKHDTERQRLLFYETLKKRTAPLPQNQEAQGNNVCSVSRLCFCIRGKNHVHYAQAHVNLIDAEV</sequence>
<keyword evidence="1" id="KW-0472">Membrane</keyword>
<dbReference type="InterPro" id="IPR036179">
    <property type="entry name" value="Ig-like_dom_sf"/>
</dbReference>
<proteinExistence type="predicted"/>
<name>A0A210QUB3_MIZYE</name>
<gene>
    <name evidence="4" type="ORF">KP79_PYT20196</name>
</gene>
<dbReference type="AlphaFoldDB" id="A0A210QUB3"/>
<evidence type="ECO:0000256" key="2">
    <source>
        <dbReference type="SAM" id="SignalP"/>
    </source>
</evidence>
<accession>A0A210QUB3</accession>
<dbReference type="EMBL" id="NEDP02001821">
    <property type="protein sequence ID" value="OWF52338.1"/>
    <property type="molecule type" value="Genomic_DNA"/>
</dbReference>
<protein>
    <recommendedName>
        <fullName evidence="3">Ig-like domain-containing protein</fullName>
    </recommendedName>
</protein>
<evidence type="ECO:0000259" key="3">
    <source>
        <dbReference type="PROSITE" id="PS50835"/>
    </source>
</evidence>
<keyword evidence="2" id="KW-0732">Signal</keyword>
<dbReference type="InterPro" id="IPR007110">
    <property type="entry name" value="Ig-like_dom"/>
</dbReference>
<feature type="chain" id="PRO_5012148723" description="Ig-like domain-containing protein" evidence="2">
    <location>
        <begin position="23"/>
        <end position="520"/>
    </location>
</feature>